<keyword evidence="4" id="KW-0547">Nucleotide-binding</keyword>
<feature type="transmembrane region" description="Helical" evidence="1">
    <location>
        <begin position="484"/>
        <end position="506"/>
    </location>
</feature>
<sequence>MVAHLLRLRLSLFANNFKRSPWQVVGLVVGLLYGGIMAVVLLGGLIALRFAPLDIARPAVVLGGALVLIGALVVPLLMGSDDDLDPRRFALFGIPLDRLVRGLFLAGLVAIPSVVLALAGIAQIVTWSRDPLALALAIPVAALVPLAWVLGARLTTSIASLFLSTRRAREWTGIIALLLVLMVSPVFVLLGQVDWSEDGADVVSLLASIAGWTPFGAVWAAPADAAAGLVGPALLKLLIGLAYVALLWFGWRAMVARMLSAPDHEGAAKEYSGLGWFDRMPGTPTGVIAARSFVYWLRDPRYRASLLVLPIVPIVMIVPLAVSGVSTEVLALIPVPMIALFLGWSLHDDVAFDSTAFWMHVASNVTGRADRFGRLVPALTIGLPVVLLGSVVSAWVHGDWSVLGSILGVSLFTLLWGLGLSSVMSAAFPYPVVRPGDNPFTQPQSGGGLTALLQSLTFLGTLVAAVPVIVLAALGLFLDPGWHVAALIVGAVLGGASLVGGVVWGARIFERRAPELLAFTIKHD</sequence>
<feature type="transmembrane region" description="Helical" evidence="1">
    <location>
        <begin position="99"/>
        <end position="125"/>
    </location>
</feature>
<accession>A0AA37UQX8</accession>
<dbReference type="AlphaFoldDB" id="A0AA37UQX8"/>
<keyword evidence="1" id="KW-0812">Transmembrane</keyword>
<feature type="transmembrane region" description="Helical" evidence="1">
    <location>
        <begin position="402"/>
        <end position="430"/>
    </location>
</feature>
<feature type="transmembrane region" description="Helical" evidence="1">
    <location>
        <begin position="304"/>
        <end position="323"/>
    </location>
</feature>
<reference evidence="4 5" key="1">
    <citation type="journal article" date="2014" name="Int. J. Syst. Evol. Microbiol.">
        <title>Complete genome sequence of Corynebacterium casei LMG S-19264T (=DSM 44701T), isolated from a smear-ripened cheese.</title>
        <authorList>
            <consortium name="US DOE Joint Genome Institute (JGI-PGF)"/>
            <person name="Walter F."/>
            <person name="Albersmeier A."/>
            <person name="Kalinowski J."/>
            <person name="Ruckert C."/>
        </authorList>
    </citation>
    <scope>NUCLEOTIDE SEQUENCE [LARGE SCALE GENOMIC DNA]</scope>
    <source>
        <strain evidence="4 5">NBRC 112289</strain>
    </source>
</reference>
<feature type="transmembrane region" description="Helical" evidence="1">
    <location>
        <begin position="20"/>
        <end position="48"/>
    </location>
</feature>
<keyword evidence="1" id="KW-1133">Transmembrane helix</keyword>
<keyword evidence="1" id="KW-0472">Membrane</keyword>
<evidence type="ECO:0000256" key="1">
    <source>
        <dbReference type="SAM" id="Phobius"/>
    </source>
</evidence>
<dbReference type="EMBL" id="BSUL01000001">
    <property type="protein sequence ID" value="GMA26767.1"/>
    <property type="molecule type" value="Genomic_DNA"/>
</dbReference>
<gene>
    <name evidence="2" type="ORF">GCM10025874_00200</name>
    <name evidence="3" type="ORF">GCM10025874_31340</name>
    <name evidence="4" type="ORF">GCM10025874_32430</name>
</gene>
<proteinExistence type="predicted"/>
<evidence type="ECO:0000313" key="2">
    <source>
        <dbReference type="EMBL" id="GMA26767.1"/>
    </source>
</evidence>
<name>A0AA37UQX8_9MICO</name>
<comment type="caution">
    <text evidence="4">The sequence shown here is derived from an EMBL/GenBank/DDBJ whole genome shotgun (WGS) entry which is preliminary data.</text>
</comment>
<reference evidence="4" key="2">
    <citation type="submission" date="2023-02" db="EMBL/GenBank/DDBJ databases">
        <authorList>
            <person name="Sun Q."/>
            <person name="Mori K."/>
        </authorList>
    </citation>
    <scope>NUCLEOTIDE SEQUENCE</scope>
    <source>
        <strain evidence="4">NBRC 112289</strain>
    </source>
</reference>
<feature type="transmembrane region" description="Helical" evidence="1">
    <location>
        <begin position="375"/>
        <end position="396"/>
    </location>
</feature>
<dbReference type="EMBL" id="BSUL01000002">
    <property type="protein sequence ID" value="GMA29990.1"/>
    <property type="molecule type" value="Genomic_DNA"/>
</dbReference>
<dbReference type="EMBL" id="BSUL01000001">
    <property type="protein sequence ID" value="GMA29881.1"/>
    <property type="molecule type" value="Genomic_DNA"/>
</dbReference>
<dbReference type="GO" id="GO:0005524">
    <property type="term" value="F:ATP binding"/>
    <property type="evidence" value="ECO:0007669"/>
    <property type="project" value="UniProtKB-KW"/>
</dbReference>
<feature type="transmembrane region" description="Helical" evidence="1">
    <location>
        <begin position="60"/>
        <end position="79"/>
    </location>
</feature>
<protein>
    <submittedName>
        <fullName evidence="4">ABC transporter ATP-binding protein</fullName>
    </submittedName>
</protein>
<feature type="transmembrane region" description="Helical" evidence="1">
    <location>
        <begin position="451"/>
        <end position="478"/>
    </location>
</feature>
<dbReference type="RefSeq" id="WP_284228811.1">
    <property type="nucleotide sequence ID" value="NZ_BSUL01000001.1"/>
</dbReference>
<organism evidence="4 5">
    <name type="scientific">Arenivirga flava</name>
    <dbReference type="NCBI Taxonomy" id="1930060"/>
    <lineage>
        <taxon>Bacteria</taxon>
        <taxon>Bacillati</taxon>
        <taxon>Actinomycetota</taxon>
        <taxon>Actinomycetes</taxon>
        <taxon>Micrococcales</taxon>
        <taxon>Microbacteriaceae</taxon>
        <taxon>Arenivirga</taxon>
    </lineage>
</organism>
<evidence type="ECO:0000313" key="4">
    <source>
        <dbReference type="EMBL" id="GMA29990.1"/>
    </source>
</evidence>
<feature type="transmembrane region" description="Helical" evidence="1">
    <location>
        <begin position="132"/>
        <end position="151"/>
    </location>
</feature>
<evidence type="ECO:0000313" key="5">
    <source>
        <dbReference type="Proteomes" id="UP001157160"/>
    </source>
</evidence>
<feature type="transmembrane region" description="Helical" evidence="1">
    <location>
        <begin position="171"/>
        <end position="190"/>
    </location>
</feature>
<dbReference type="Proteomes" id="UP001157160">
    <property type="component" value="Unassembled WGS sequence"/>
</dbReference>
<evidence type="ECO:0000313" key="3">
    <source>
        <dbReference type="EMBL" id="GMA29881.1"/>
    </source>
</evidence>
<keyword evidence="5" id="KW-1185">Reference proteome</keyword>
<feature type="transmembrane region" description="Helical" evidence="1">
    <location>
        <begin position="233"/>
        <end position="251"/>
    </location>
</feature>
<keyword evidence="4" id="KW-0067">ATP-binding</keyword>
<feature type="transmembrane region" description="Helical" evidence="1">
    <location>
        <begin position="329"/>
        <end position="346"/>
    </location>
</feature>